<evidence type="ECO:0000313" key="8">
    <source>
        <dbReference type="Proteomes" id="UP000596661"/>
    </source>
</evidence>
<feature type="transmembrane region" description="Helical" evidence="6">
    <location>
        <begin position="382"/>
        <end position="403"/>
    </location>
</feature>
<dbReference type="Proteomes" id="UP000596661">
    <property type="component" value="Chromosome 2"/>
</dbReference>
<dbReference type="Gene3D" id="1.20.1250.20">
    <property type="entry name" value="MFS general substrate transporter like domains"/>
    <property type="match status" value="1"/>
</dbReference>
<accession>A0A803R4F5</accession>
<reference evidence="7" key="1">
    <citation type="submission" date="2018-11" db="EMBL/GenBank/DDBJ databases">
        <authorList>
            <person name="Grassa J C."/>
        </authorList>
    </citation>
    <scope>NUCLEOTIDE SEQUENCE [LARGE SCALE GENOMIC DNA]</scope>
</reference>
<keyword evidence="3 6" id="KW-0812">Transmembrane</keyword>
<keyword evidence="5 6" id="KW-0472">Membrane</keyword>
<evidence type="ECO:0000256" key="1">
    <source>
        <dbReference type="ARBA" id="ARBA00004141"/>
    </source>
</evidence>
<gene>
    <name evidence="7" type="primary">LOC115708189</name>
</gene>
<feature type="transmembrane region" description="Helical" evidence="6">
    <location>
        <begin position="147"/>
        <end position="167"/>
    </location>
</feature>
<evidence type="ECO:0000256" key="6">
    <source>
        <dbReference type="SAM" id="Phobius"/>
    </source>
</evidence>
<dbReference type="EnsemblPlants" id="novel_model_497_5bd9a17a">
    <property type="protein sequence ID" value="cds.novel_model_497_5bd9a17a"/>
    <property type="gene ID" value="novel_gene_292_5bd9a17a"/>
</dbReference>
<dbReference type="EMBL" id="UZAU01000128">
    <property type="status" value="NOT_ANNOTATED_CDS"/>
    <property type="molecule type" value="Genomic_DNA"/>
</dbReference>
<reference evidence="7" key="2">
    <citation type="submission" date="2021-03" db="UniProtKB">
        <authorList>
            <consortium name="EnsemblPlants"/>
        </authorList>
    </citation>
    <scope>IDENTIFICATION</scope>
</reference>
<feature type="transmembrane region" description="Helical" evidence="6">
    <location>
        <begin position="188"/>
        <end position="210"/>
    </location>
</feature>
<comment type="similarity">
    <text evidence="2">Belongs to the major facilitator superfamily. Proton-dependent oligopeptide transporter (POT/PTR) (TC 2.A.17) family.</text>
</comment>
<feature type="transmembrane region" description="Helical" evidence="6">
    <location>
        <begin position="547"/>
        <end position="569"/>
    </location>
</feature>
<protein>
    <submittedName>
        <fullName evidence="7">Uncharacterized protein</fullName>
    </submittedName>
</protein>
<keyword evidence="4 6" id="KW-1133">Transmembrane helix</keyword>
<dbReference type="OrthoDB" id="8904098at2759"/>
<evidence type="ECO:0000256" key="5">
    <source>
        <dbReference type="ARBA" id="ARBA00023136"/>
    </source>
</evidence>
<feature type="transmembrane region" description="Helical" evidence="6">
    <location>
        <begin position="78"/>
        <end position="97"/>
    </location>
</feature>
<comment type="subcellular location">
    <subcellularLocation>
        <location evidence="1">Membrane</location>
        <topology evidence="1">Multi-pass membrane protein</topology>
    </subcellularLocation>
</comment>
<dbReference type="OMA" id="GHIINIF"/>
<organism evidence="7 8">
    <name type="scientific">Cannabis sativa</name>
    <name type="common">Hemp</name>
    <name type="synonym">Marijuana</name>
    <dbReference type="NCBI Taxonomy" id="3483"/>
    <lineage>
        <taxon>Eukaryota</taxon>
        <taxon>Viridiplantae</taxon>
        <taxon>Streptophyta</taxon>
        <taxon>Embryophyta</taxon>
        <taxon>Tracheophyta</taxon>
        <taxon>Spermatophyta</taxon>
        <taxon>Magnoliopsida</taxon>
        <taxon>eudicotyledons</taxon>
        <taxon>Gunneridae</taxon>
        <taxon>Pentapetalae</taxon>
        <taxon>rosids</taxon>
        <taxon>fabids</taxon>
        <taxon>Rosales</taxon>
        <taxon>Cannabaceae</taxon>
        <taxon>Cannabis</taxon>
    </lineage>
</organism>
<feature type="transmembrane region" description="Helical" evidence="6">
    <location>
        <begin position="507"/>
        <end position="527"/>
    </location>
</feature>
<feature type="transmembrane region" description="Helical" evidence="6">
    <location>
        <begin position="469"/>
        <end position="495"/>
    </location>
</feature>
<name>A0A803R4F5_CANSA</name>
<sequence length="584" mass="63929">MNTSPNQTMNIVARDDQLLELAKDVVDHDHTKRGGWITLPFILGNLAGVSVAAGGWGSNWIVFLITKFNIGSIAATKINNVGFGFVNLFPIAGAVIADSFTGNFVVVSISSFIALLGMIMLTLIGSLNSLRPSPCLTNTSPCESPTNFQYLILYAAMGLTTVGVGGSRFTIATMGADQFEKGDDQASFFNWYFVVLFIGNAFSFMVLVYIEDNVGWGLGFGICLVSTLIALTVFLIGKKFYRHVKPKGSPFVSMARVMVAAINKRNIIFKGSFTEASNEYFSSSSSSDGTTKTFQTKTRPSEKFRFLNRAALKTENDNQENGIYSKSWKLCTVEEVEDLKKVIKIMPLWSTGILLSITIAIVNSLSTVQALTMDRRLGSIKIPASTFLVSSLISTSISIFIINRYLLPMWKKISGKPLTHLQRIGMGHATNILGLVGSALLESRRLHLVRADGLVVTPDQSGSVVPMSALWLVLILAIMGFGEALQFPGQVALYYQEFPESLKSTSTAMISLLIGLGYYLSAVVTDLINSATGWLPDNINQGRVDNVYWLCATIGLVNFVYYLVCATMYKYEHDQKNHIDSSTT</sequence>
<evidence type="ECO:0000313" key="7">
    <source>
        <dbReference type="EnsemblPlants" id="cds.novel_model_497_5bd9a17a"/>
    </source>
</evidence>
<evidence type="ECO:0000256" key="2">
    <source>
        <dbReference type="ARBA" id="ARBA00005982"/>
    </source>
</evidence>
<dbReference type="Gramene" id="novel_model_497_5bd9a17a">
    <property type="protein sequence ID" value="cds.novel_model_497_5bd9a17a"/>
    <property type="gene ID" value="novel_gene_292_5bd9a17a"/>
</dbReference>
<feature type="transmembrane region" description="Helical" evidence="6">
    <location>
        <begin position="104"/>
        <end position="127"/>
    </location>
</feature>
<feature type="transmembrane region" description="Helical" evidence="6">
    <location>
        <begin position="216"/>
        <end position="237"/>
    </location>
</feature>
<feature type="transmembrane region" description="Helical" evidence="6">
    <location>
        <begin position="348"/>
        <end position="370"/>
    </location>
</feature>
<dbReference type="InterPro" id="IPR036259">
    <property type="entry name" value="MFS_trans_sf"/>
</dbReference>
<dbReference type="PANTHER" id="PTHR11654">
    <property type="entry name" value="OLIGOPEPTIDE TRANSPORTER-RELATED"/>
    <property type="match status" value="1"/>
</dbReference>
<keyword evidence="8" id="KW-1185">Reference proteome</keyword>
<dbReference type="InterPro" id="IPR000109">
    <property type="entry name" value="POT_fam"/>
</dbReference>
<evidence type="ECO:0000256" key="3">
    <source>
        <dbReference type="ARBA" id="ARBA00022692"/>
    </source>
</evidence>
<proteinExistence type="inferred from homology"/>
<feature type="transmembrane region" description="Helical" evidence="6">
    <location>
        <begin position="42"/>
        <end position="66"/>
    </location>
</feature>
<dbReference type="GO" id="GO:0022857">
    <property type="term" value="F:transmembrane transporter activity"/>
    <property type="evidence" value="ECO:0007669"/>
    <property type="project" value="InterPro"/>
</dbReference>
<evidence type="ECO:0000256" key="4">
    <source>
        <dbReference type="ARBA" id="ARBA00022989"/>
    </source>
</evidence>
<dbReference type="AlphaFoldDB" id="A0A803R4F5"/>
<dbReference type="Pfam" id="PF00854">
    <property type="entry name" value="PTR2"/>
    <property type="match status" value="1"/>
</dbReference>
<dbReference type="SUPFAM" id="SSF103473">
    <property type="entry name" value="MFS general substrate transporter"/>
    <property type="match status" value="1"/>
</dbReference>
<dbReference type="GO" id="GO:0016020">
    <property type="term" value="C:membrane"/>
    <property type="evidence" value="ECO:0007669"/>
    <property type="project" value="UniProtKB-SubCell"/>
</dbReference>